<reference evidence="3" key="1">
    <citation type="journal article" date="2019" name="Int. J. Syst. Evol. Microbiol.">
        <title>The Global Catalogue of Microorganisms (GCM) 10K type strain sequencing project: providing services to taxonomists for standard genome sequencing and annotation.</title>
        <authorList>
            <consortium name="The Broad Institute Genomics Platform"/>
            <consortium name="The Broad Institute Genome Sequencing Center for Infectious Disease"/>
            <person name="Wu L."/>
            <person name="Ma J."/>
        </authorList>
    </citation>
    <scope>NUCLEOTIDE SEQUENCE [LARGE SCALE GENOMIC DNA]</scope>
    <source>
        <strain evidence="3">CGMCC 4.1434</strain>
    </source>
</reference>
<dbReference type="NCBIfam" id="NF040563">
    <property type="entry name" value="guided_IscB"/>
    <property type="match status" value="1"/>
</dbReference>
<evidence type="ECO:0000313" key="2">
    <source>
        <dbReference type="EMBL" id="MFC5588908.1"/>
    </source>
</evidence>
<name>A0ABW0TJE1_9BACL</name>
<dbReference type="Pfam" id="PF01844">
    <property type="entry name" value="HNH"/>
    <property type="match status" value="1"/>
</dbReference>
<dbReference type="InterPro" id="IPR025938">
    <property type="entry name" value="RRXRR_dom"/>
</dbReference>
<dbReference type="Pfam" id="PF14239">
    <property type="entry name" value="RRXRR"/>
    <property type="match status" value="1"/>
</dbReference>
<protein>
    <submittedName>
        <fullName evidence="2">RNA-guided endonuclease IscB</fullName>
    </submittedName>
</protein>
<dbReference type="RefSeq" id="WP_381432637.1">
    <property type="nucleotide sequence ID" value="NZ_JBHSNO010000005.1"/>
</dbReference>
<keyword evidence="2" id="KW-0378">Hydrolase</keyword>
<dbReference type="Proteomes" id="UP001596109">
    <property type="component" value="Unassembled WGS sequence"/>
</dbReference>
<accession>A0ABW0TJE1</accession>
<dbReference type="InterPro" id="IPR047693">
    <property type="entry name" value="RNA-guided_IscB-like"/>
</dbReference>
<feature type="domain" description="HNH nuclease" evidence="1">
    <location>
        <begin position="181"/>
        <end position="233"/>
    </location>
</feature>
<dbReference type="SMART" id="SM00507">
    <property type="entry name" value="HNHc"/>
    <property type="match status" value="1"/>
</dbReference>
<evidence type="ECO:0000259" key="1">
    <source>
        <dbReference type="SMART" id="SM00507"/>
    </source>
</evidence>
<keyword evidence="2" id="KW-0255">Endonuclease</keyword>
<keyword evidence="2" id="KW-0540">Nuclease</keyword>
<dbReference type="InterPro" id="IPR003615">
    <property type="entry name" value="HNH_nuc"/>
</dbReference>
<evidence type="ECO:0000313" key="3">
    <source>
        <dbReference type="Proteomes" id="UP001596109"/>
    </source>
</evidence>
<dbReference type="CDD" id="cd00085">
    <property type="entry name" value="HNHc"/>
    <property type="match status" value="1"/>
</dbReference>
<comment type="caution">
    <text evidence="2">The sequence shown here is derived from an EMBL/GenBank/DDBJ whole genome shotgun (WGS) entry which is preliminary data.</text>
</comment>
<keyword evidence="3" id="KW-1185">Reference proteome</keyword>
<proteinExistence type="predicted"/>
<dbReference type="Gene3D" id="1.10.30.50">
    <property type="match status" value="1"/>
</dbReference>
<dbReference type="InterPro" id="IPR002711">
    <property type="entry name" value="HNH"/>
</dbReference>
<dbReference type="EMBL" id="JBHSNO010000005">
    <property type="protein sequence ID" value="MFC5588908.1"/>
    <property type="molecule type" value="Genomic_DNA"/>
</dbReference>
<sequence length="408" mass="46835">MFVYVLNKHGHPLMPCKPQKARKLMQQGKASVVRRTPFTIQLTYGSSGYKQPVSLGVDAGTKHIGLSATTESQVLFEAEVGLRTDIQELLATRRALRRARRDRKTRYRKPRFLNRNKDKGWLAPSVQNKVDMHAKMITKLHALLPITDVIIEVAQFDIQKIKNPSISGDLYQKGDQLGFWNVREYVIYRDKHVCQHCKGKTKDKILNVHHIESRKIGGDGPDNLVTLCKTCHNSIHKEGKEHLFTRKSPSFRDASQMTAMRWFIHHKVKELYPHVKLTYGFQTKNTRIRYGLEKSHSIDARCISGNPLASLSQNTYLFKQVRKNNRQLHKMTIAKGGYRKANKAERFVKGFQLFDKVVFEGNECFVFGRRKSGYFDLRKLDGTSVHKSASYKKLQIVGKAGTLLVQIS</sequence>
<gene>
    <name evidence="2" type="primary">iscB</name>
    <name evidence="2" type="ORF">ACFPRA_08415</name>
</gene>
<dbReference type="GO" id="GO:0004519">
    <property type="term" value="F:endonuclease activity"/>
    <property type="evidence" value="ECO:0007669"/>
    <property type="project" value="UniProtKB-KW"/>
</dbReference>
<organism evidence="2 3">
    <name type="scientific">Sporosarcina soli</name>
    <dbReference type="NCBI Taxonomy" id="334736"/>
    <lineage>
        <taxon>Bacteria</taxon>
        <taxon>Bacillati</taxon>
        <taxon>Bacillota</taxon>
        <taxon>Bacilli</taxon>
        <taxon>Bacillales</taxon>
        <taxon>Caryophanaceae</taxon>
        <taxon>Sporosarcina</taxon>
    </lineage>
</organism>